<dbReference type="EMBL" id="JAADZU010000006">
    <property type="protein sequence ID" value="NDK88520.1"/>
    <property type="molecule type" value="Genomic_DNA"/>
</dbReference>
<reference evidence="3 4" key="1">
    <citation type="submission" date="2020-01" db="EMBL/GenBank/DDBJ databases">
        <title>Investigation of new actinobacteria for the biodesulphurisation of diesel fuel.</title>
        <authorList>
            <person name="Athi Narayanan S.M."/>
        </authorList>
    </citation>
    <scope>NUCLEOTIDE SEQUENCE [LARGE SCALE GENOMIC DNA]</scope>
    <source>
        <strain evidence="3 4">213E</strain>
    </source>
</reference>
<dbReference type="GO" id="GO:0008237">
    <property type="term" value="F:metallopeptidase activity"/>
    <property type="evidence" value="ECO:0007669"/>
    <property type="project" value="UniProtKB-KW"/>
</dbReference>
<dbReference type="InterPro" id="IPR003675">
    <property type="entry name" value="Rce1/LyrA-like_dom"/>
</dbReference>
<dbReference type="Proteomes" id="UP000466307">
    <property type="component" value="Unassembled WGS sequence"/>
</dbReference>
<organism evidence="3 4">
    <name type="scientific">Gordonia desulfuricans</name>
    <dbReference type="NCBI Taxonomy" id="89051"/>
    <lineage>
        <taxon>Bacteria</taxon>
        <taxon>Bacillati</taxon>
        <taxon>Actinomycetota</taxon>
        <taxon>Actinomycetes</taxon>
        <taxon>Mycobacteriales</taxon>
        <taxon>Gordoniaceae</taxon>
        <taxon>Gordonia</taxon>
    </lineage>
</organism>
<evidence type="ECO:0000313" key="3">
    <source>
        <dbReference type="EMBL" id="NDK88520.1"/>
    </source>
</evidence>
<feature type="transmembrane region" description="Helical" evidence="1">
    <location>
        <begin position="89"/>
        <end position="109"/>
    </location>
</feature>
<dbReference type="GO" id="GO:0006508">
    <property type="term" value="P:proteolysis"/>
    <property type="evidence" value="ECO:0007669"/>
    <property type="project" value="UniProtKB-KW"/>
</dbReference>
<keyword evidence="4" id="KW-1185">Reference proteome</keyword>
<dbReference type="GO" id="GO:0004175">
    <property type="term" value="F:endopeptidase activity"/>
    <property type="evidence" value="ECO:0007669"/>
    <property type="project" value="UniProtKB-ARBA"/>
</dbReference>
<keyword evidence="3" id="KW-0378">Hydrolase</keyword>
<name>A0A7K3LJW6_9ACTN</name>
<evidence type="ECO:0000259" key="2">
    <source>
        <dbReference type="Pfam" id="PF02517"/>
    </source>
</evidence>
<feature type="domain" description="CAAX prenyl protease 2/Lysostaphin resistance protein A-like" evidence="2">
    <location>
        <begin position="1"/>
        <end position="97"/>
    </location>
</feature>
<keyword evidence="1" id="KW-0472">Membrane</keyword>
<dbReference type="GO" id="GO:0080120">
    <property type="term" value="P:CAAX-box protein maturation"/>
    <property type="evidence" value="ECO:0007669"/>
    <property type="project" value="UniProtKB-ARBA"/>
</dbReference>
<evidence type="ECO:0000313" key="4">
    <source>
        <dbReference type="Proteomes" id="UP000466307"/>
    </source>
</evidence>
<gene>
    <name evidence="3" type="ORF">GYA93_02825</name>
</gene>
<accession>A0A7K3LJW6</accession>
<evidence type="ECO:0000256" key="1">
    <source>
        <dbReference type="SAM" id="Phobius"/>
    </source>
</evidence>
<keyword evidence="3" id="KW-0645">Protease</keyword>
<feature type="transmembrane region" description="Helical" evidence="1">
    <location>
        <begin position="55"/>
        <end position="77"/>
    </location>
</feature>
<comment type="caution">
    <text evidence="3">The sequence shown here is derived from an EMBL/GenBank/DDBJ whole genome shotgun (WGS) entry which is preliminary data.</text>
</comment>
<dbReference type="Pfam" id="PF02517">
    <property type="entry name" value="Rce1-like"/>
    <property type="match status" value="1"/>
</dbReference>
<keyword evidence="3" id="KW-0482">Metalloprotease</keyword>
<proteinExistence type="predicted"/>
<keyword evidence="1" id="KW-1133">Transmembrane helix</keyword>
<sequence length="111" mass="11101">MLFRGALLGALLRVSSTRGALGIQALLFGAWHVGSSQGLTAGNDGLREIVGDGTFASLVGVLLAVAVTAAAGALLGWSRLRSGSLLAPMALHWAANGIGAVAAAMAWQFTG</sequence>
<keyword evidence="1" id="KW-0812">Transmembrane</keyword>
<protein>
    <submittedName>
        <fullName evidence="3">CPBP family intramembrane metalloprotease</fullName>
    </submittedName>
</protein>
<dbReference type="AlphaFoldDB" id="A0A7K3LJW6"/>